<dbReference type="Gene3D" id="3.30.720.120">
    <property type="match status" value="1"/>
</dbReference>
<dbReference type="Proteomes" id="UP000033411">
    <property type="component" value="Unassembled WGS sequence"/>
</dbReference>
<dbReference type="InterPro" id="IPR029068">
    <property type="entry name" value="Glyas_Bleomycin-R_OHBP_Dase"/>
</dbReference>
<dbReference type="InterPro" id="IPR037523">
    <property type="entry name" value="VOC_core"/>
</dbReference>
<organism evidence="2 3">
    <name type="scientific">Devosia epidermidihirudinis</name>
    <dbReference type="NCBI Taxonomy" id="1293439"/>
    <lineage>
        <taxon>Bacteria</taxon>
        <taxon>Pseudomonadati</taxon>
        <taxon>Pseudomonadota</taxon>
        <taxon>Alphaproteobacteria</taxon>
        <taxon>Hyphomicrobiales</taxon>
        <taxon>Devosiaceae</taxon>
        <taxon>Devosia</taxon>
    </lineage>
</organism>
<evidence type="ECO:0000313" key="3">
    <source>
        <dbReference type="Proteomes" id="UP000033411"/>
    </source>
</evidence>
<proteinExistence type="predicted"/>
<dbReference type="InterPro" id="IPR004360">
    <property type="entry name" value="Glyas_Fos-R_dOase_dom"/>
</dbReference>
<gene>
    <name evidence="2" type="ORF">WH87_07485</name>
</gene>
<dbReference type="PROSITE" id="PS51819">
    <property type="entry name" value="VOC"/>
    <property type="match status" value="1"/>
</dbReference>
<evidence type="ECO:0000313" key="2">
    <source>
        <dbReference type="EMBL" id="KKC38885.1"/>
    </source>
</evidence>
<keyword evidence="3" id="KW-1185">Reference proteome</keyword>
<dbReference type="RefSeq" id="WP_046140401.1">
    <property type="nucleotide sequence ID" value="NZ_LANJ01000012.1"/>
</dbReference>
<sequence>MRTLNYLLLAVADPVRSAAFYSNLLGIQPVENSPSFVLYVLPNGIKLGLWIKGEIDPAPRAAGGIEIGFSEDNNAAVTATYEDWSAKGARILQTPTQMDFGFTFTAEDPDGHRLRVFAIAANPR</sequence>
<dbReference type="PIRSF" id="PIRSF039020">
    <property type="entry name" value="EhpR"/>
    <property type="match status" value="1"/>
</dbReference>
<feature type="domain" description="VOC" evidence="1">
    <location>
        <begin position="3"/>
        <end position="119"/>
    </location>
</feature>
<dbReference type="AlphaFoldDB" id="A0A0F5QD42"/>
<dbReference type="Pfam" id="PF00903">
    <property type="entry name" value="Glyoxalase"/>
    <property type="match status" value="1"/>
</dbReference>
<dbReference type="PATRIC" id="fig|1293439.3.peg.1069"/>
<dbReference type="SUPFAM" id="SSF54593">
    <property type="entry name" value="Glyoxalase/Bleomycin resistance protein/Dihydroxybiphenyl dioxygenase"/>
    <property type="match status" value="1"/>
</dbReference>
<protein>
    <submittedName>
        <fullName evidence="2">Drug:proton antiporter</fullName>
    </submittedName>
</protein>
<reference evidence="2 3" key="1">
    <citation type="submission" date="2015-03" db="EMBL/GenBank/DDBJ databases">
        <authorList>
            <person name="Lepp D."/>
            <person name="Hassan Y.I."/>
            <person name="Li X.-Z."/>
            <person name="Zhou T."/>
        </authorList>
    </citation>
    <scope>NUCLEOTIDE SEQUENCE [LARGE SCALE GENOMIC DNA]</scope>
    <source>
        <strain evidence="2 3">E84</strain>
    </source>
</reference>
<dbReference type="Gene3D" id="3.30.720.110">
    <property type="match status" value="1"/>
</dbReference>
<dbReference type="STRING" id="1293439.WH87_07485"/>
<evidence type="ECO:0000259" key="1">
    <source>
        <dbReference type="PROSITE" id="PS51819"/>
    </source>
</evidence>
<accession>A0A0F5QD42</accession>
<dbReference type="InterPro" id="IPR026275">
    <property type="entry name" value="Glyoxalase/dOase/EhpR"/>
</dbReference>
<name>A0A0F5QD42_9HYPH</name>
<comment type="caution">
    <text evidence="2">The sequence shown here is derived from an EMBL/GenBank/DDBJ whole genome shotgun (WGS) entry which is preliminary data.</text>
</comment>
<dbReference type="EMBL" id="LANJ01000012">
    <property type="protein sequence ID" value="KKC38885.1"/>
    <property type="molecule type" value="Genomic_DNA"/>
</dbReference>
<dbReference type="OrthoDB" id="9806945at2"/>